<comment type="caution">
    <text evidence="1">The sequence shown here is derived from an EMBL/GenBank/DDBJ whole genome shotgun (WGS) entry which is preliminary data.</text>
</comment>
<evidence type="ECO:0008006" key="3">
    <source>
        <dbReference type="Google" id="ProtNLM"/>
    </source>
</evidence>
<name>A0A7W8VEY3_9ACTN</name>
<sequence length="187" mass="20736">MCDLPVAWTRVDDARGTAVGALVPERSGHRIEGGETAADGGGVYSCRFTVRTDLAWATRSVHVEVLSSTGVRTMDVTCRAGLWTVDGERRPLLDGCTDVDIAATPLTHTLPIRRLGLRRGEHRDISAVWISVPDLRVSRVSQRYTRLEPTGDGRARYEYRAADHGYEISVDHEGLVIDHQDLYERVP</sequence>
<accession>A0A7W8VEY3</accession>
<proteinExistence type="predicted"/>
<dbReference type="Pfam" id="PF06475">
    <property type="entry name" value="Glycolipid_bind"/>
    <property type="match status" value="1"/>
</dbReference>
<dbReference type="RefSeq" id="WP_184393120.1">
    <property type="nucleotide sequence ID" value="NZ_BAAAJD010000113.1"/>
</dbReference>
<organism evidence="1 2">
    <name type="scientific">Nocardiopsis composta</name>
    <dbReference type="NCBI Taxonomy" id="157465"/>
    <lineage>
        <taxon>Bacteria</taxon>
        <taxon>Bacillati</taxon>
        <taxon>Actinomycetota</taxon>
        <taxon>Actinomycetes</taxon>
        <taxon>Streptosporangiales</taxon>
        <taxon>Nocardiopsidaceae</taxon>
        <taxon>Nocardiopsis</taxon>
    </lineage>
</organism>
<evidence type="ECO:0000313" key="2">
    <source>
        <dbReference type="Proteomes" id="UP000572635"/>
    </source>
</evidence>
<dbReference type="EMBL" id="JACHDB010000001">
    <property type="protein sequence ID" value="MBB5433404.1"/>
    <property type="molecule type" value="Genomic_DNA"/>
</dbReference>
<dbReference type="Proteomes" id="UP000572635">
    <property type="component" value="Unassembled WGS sequence"/>
</dbReference>
<dbReference type="SUPFAM" id="SSF159275">
    <property type="entry name" value="PA1994-like"/>
    <property type="match status" value="1"/>
</dbReference>
<dbReference type="InterPro" id="IPR009467">
    <property type="entry name" value="Glycolipid-bd_prot_put"/>
</dbReference>
<reference evidence="1 2" key="1">
    <citation type="submission" date="2020-08" db="EMBL/GenBank/DDBJ databases">
        <title>Sequencing the genomes of 1000 actinobacteria strains.</title>
        <authorList>
            <person name="Klenk H.-P."/>
        </authorList>
    </citation>
    <scope>NUCLEOTIDE SEQUENCE [LARGE SCALE GENOMIC DNA]</scope>
    <source>
        <strain evidence="1 2">DSM 44551</strain>
    </source>
</reference>
<dbReference type="AlphaFoldDB" id="A0A7W8VEY3"/>
<keyword evidence="2" id="KW-1185">Reference proteome</keyword>
<gene>
    <name evidence="1" type="ORF">HDA36_003488</name>
</gene>
<evidence type="ECO:0000313" key="1">
    <source>
        <dbReference type="EMBL" id="MBB5433404.1"/>
    </source>
</evidence>
<protein>
    <recommendedName>
        <fullName evidence="3">Glycolipid-binding family protein</fullName>
    </recommendedName>
</protein>